<evidence type="ECO:0000313" key="7">
    <source>
        <dbReference type="EMBL" id="KAK9874869.1"/>
    </source>
</evidence>
<accession>A0AAW1U2H1</accession>
<dbReference type="Pfam" id="PF05005">
    <property type="entry name" value="Ocnus"/>
    <property type="match status" value="1"/>
</dbReference>
<evidence type="ECO:0000256" key="6">
    <source>
        <dbReference type="PIRSR" id="PIRSR607702-2"/>
    </source>
</evidence>
<evidence type="ECO:0000256" key="3">
    <source>
        <dbReference type="ARBA" id="ARBA00022782"/>
    </source>
</evidence>
<reference evidence="7 8" key="1">
    <citation type="submission" date="2023-03" db="EMBL/GenBank/DDBJ databases">
        <title>Genome insight into feeding habits of ladybird beetles.</title>
        <authorList>
            <person name="Li H.-S."/>
            <person name="Huang Y.-H."/>
            <person name="Pang H."/>
        </authorList>
    </citation>
    <scope>NUCLEOTIDE SEQUENCE [LARGE SCALE GENOMIC DNA]</scope>
    <source>
        <strain evidence="7">SYSU_2023b</strain>
        <tissue evidence="7">Whole body</tissue>
    </source>
</reference>
<evidence type="ECO:0000256" key="4">
    <source>
        <dbReference type="ARBA" id="ARBA00022928"/>
    </source>
</evidence>
<dbReference type="GO" id="GO:0005829">
    <property type="term" value="C:cytosol"/>
    <property type="evidence" value="ECO:0007669"/>
    <property type="project" value="TreeGrafter"/>
</dbReference>
<evidence type="ECO:0000256" key="5">
    <source>
        <dbReference type="PIRSR" id="PIRSR607702-1"/>
    </source>
</evidence>
<comment type="similarity">
    <text evidence="2">Belongs to the janus family.</text>
</comment>
<dbReference type="InterPro" id="IPR007702">
    <property type="entry name" value="Janus"/>
</dbReference>
<keyword evidence="4" id="KW-0726">Sexual differentiation</keyword>
<keyword evidence="8" id="KW-1185">Reference proteome</keyword>
<sequence>MSRSVLSLFKRMASTSKIPQVADVDIDAKGVFKYILIKVTSPNANGEIEDKLIVRGYAECPYHVTNVMWYFVNE</sequence>
<feature type="binding site" evidence="6">
    <location>
        <position position="33"/>
    </location>
    <ligand>
        <name>substrate</name>
    </ligand>
</feature>
<evidence type="ECO:0000256" key="1">
    <source>
        <dbReference type="ARBA" id="ARBA00002508"/>
    </source>
</evidence>
<dbReference type="PANTHER" id="PTHR12258:SF5">
    <property type="entry name" value="BCDNA.GH02250-RELATED"/>
    <property type="match status" value="1"/>
</dbReference>
<evidence type="ECO:0000256" key="2">
    <source>
        <dbReference type="ARBA" id="ARBA00010971"/>
    </source>
</evidence>
<gene>
    <name evidence="7" type="ORF">WA026_005683</name>
</gene>
<evidence type="ECO:0000313" key="8">
    <source>
        <dbReference type="Proteomes" id="UP001431783"/>
    </source>
</evidence>
<protein>
    <submittedName>
        <fullName evidence="7">Uncharacterized protein</fullName>
    </submittedName>
</protein>
<dbReference type="InterPro" id="IPR038596">
    <property type="entry name" value="Janus_sf"/>
</dbReference>
<dbReference type="GO" id="GO:0101006">
    <property type="term" value="F:protein histidine phosphatase activity"/>
    <property type="evidence" value="ECO:0007669"/>
    <property type="project" value="TreeGrafter"/>
</dbReference>
<comment type="function">
    <text evidence="1">JanA and janB regulate somatic sex differentiation.</text>
</comment>
<comment type="caution">
    <text evidence="7">The sequence shown here is derived from an EMBL/GenBank/DDBJ whole genome shotgun (WGS) entry which is preliminary data.</text>
</comment>
<proteinExistence type="inferred from homology"/>
<dbReference type="EMBL" id="JARQZJ010000032">
    <property type="protein sequence ID" value="KAK9874869.1"/>
    <property type="molecule type" value="Genomic_DNA"/>
</dbReference>
<name>A0AAW1U2H1_9CUCU</name>
<dbReference type="GO" id="GO:0030154">
    <property type="term" value="P:cell differentiation"/>
    <property type="evidence" value="ECO:0007669"/>
    <property type="project" value="UniProtKB-KW"/>
</dbReference>
<dbReference type="PANTHER" id="PTHR12258">
    <property type="entry name" value="JANUS-A/JANUS-B"/>
    <property type="match status" value="1"/>
</dbReference>
<organism evidence="7 8">
    <name type="scientific">Henosepilachna vigintioctopunctata</name>
    <dbReference type="NCBI Taxonomy" id="420089"/>
    <lineage>
        <taxon>Eukaryota</taxon>
        <taxon>Metazoa</taxon>
        <taxon>Ecdysozoa</taxon>
        <taxon>Arthropoda</taxon>
        <taxon>Hexapoda</taxon>
        <taxon>Insecta</taxon>
        <taxon>Pterygota</taxon>
        <taxon>Neoptera</taxon>
        <taxon>Endopterygota</taxon>
        <taxon>Coleoptera</taxon>
        <taxon>Polyphaga</taxon>
        <taxon>Cucujiformia</taxon>
        <taxon>Coccinelloidea</taxon>
        <taxon>Coccinellidae</taxon>
        <taxon>Epilachninae</taxon>
        <taxon>Epilachnini</taxon>
        <taxon>Henosepilachna</taxon>
    </lineage>
</organism>
<dbReference type="SUPFAM" id="SSF143724">
    <property type="entry name" value="PHP14-like"/>
    <property type="match status" value="1"/>
</dbReference>
<dbReference type="Gene3D" id="3.50.20.20">
    <property type="entry name" value="Janus/Ocnus"/>
    <property type="match status" value="1"/>
</dbReference>
<dbReference type="GO" id="GO:0007548">
    <property type="term" value="P:sex differentiation"/>
    <property type="evidence" value="ECO:0007669"/>
    <property type="project" value="UniProtKB-KW"/>
</dbReference>
<dbReference type="Proteomes" id="UP001431783">
    <property type="component" value="Unassembled WGS sequence"/>
</dbReference>
<feature type="active site" description="Proton acceptor" evidence="5">
    <location>
        <position position="63"/>
    </location>
</feature>
<dbReference type="AlphaFoldDB" id="A0AAW1U2H1"/>
<keyword evidence="3" id="KW-0221">Differentiation</keyword>